<proteinExistence type="predicted"/>
<dbReference type="EMBL" id="ABVQ01000037">
    <property type="protein sequence ID" value="EEC56534.1"/>
    <property type="molecule type" value="Genomic_DNA"/>
</dbReference>
<dbReference type="InterPro" id="IPR023187">
    <property type="entry name" value="Tscrpt_reg_MarR-type_CS"/>
</dbReference>
<dbReference type="Proteomes" id="UP000003136">
    <property type="component" value="Unassembled WGS sequence"/>
</dbReference>
<dbReference type="eggNOG" id="COG1846">
    <property type="taxonomic scope" value="Bacteria"/>
</dbReference>
<reference evidence="5 6" key="1">
    <citation type="submission" date="2008-11" db="EMBL/GenBank/DDBJ databases">
        <title>Draft genome sequence of Bacteroides pectinophilus (ATCC 43243).</title>
        <authorList>
            <person name="Sudarsanam P."/>
            <person name="Ley R."/>
            <person name="Guruge J."/>
            <person name="Turnbaugh P.J."/>
            <person name="Mahowald M."/>
            <person name="Liep D."/>
            <person name="Gordon J."/>
        </authorList>
    </citation>
    <scope>NUCLEOTIDE SEQUENCE [LARGE SCALE GENOMIC DNA]</scope>
    <source>
        <strain evidence="5 6">ATCC 43243</strain>
    </source>
</reference>
<dbReference type="InterPro" id="IPR036390">
    <property type="entry name" value="WH_DNA-bd_sf"/>
</dbReference>
<dbReference type="Gene3D" id="1.10.10.10">
    <property type="entry name" value="Winged helix-like DNA-binding domain superfamily/Winged helix DNA-binding domain"/>
    <property type="match status" value="1"/>
</dbReference>
<dbReference type="CDD" id="cd00090">
    <property type="entry name" value="HTH_ARSR"/>
    <property type="match status" value="1"/>
</dbReference>
<gene>
    <name evidence="5" type="ORF">BACPEC_03043</name>
</gene>
<keyword evidence="2" id="KW-0238">DNA-binding</keyword>
<accession>B7AWE3</accession>
<dbReference type="PROSITE" id="PS50995">
    <property type="entry name" value="HTH_MARR_2"/>
    <property type="match status" value="1"/>
</dbReference>
<feature type="domain" description="HTH marR-type" evidence="4">
    <location>
        <begin position="1"/>
        <end position="132"/>
    </location>
</feature>
<evidence type="ECO:0000256" key="3">
    <source>
        <dbReference type="ARBA" id="ARBA00023163"/>
    </source>
</evidence>
<evidence type="ECO:0000313" key="5">
    <source>
        <dbReference type="EMBL" id="EEC56534.1"/>
    </source>
</evidence>
<dbReference type="PANTHER" id="PTHR42756:SF1">
    <property type="entry name" value="TRANSCRIPTIONAL REPRESSOR OF EMRAB OPERON"/>
    <property type="match status" value="1"/>
</dbReference>
<dbReference type="GO" id="GO:0003700">
    <property type="term" value="F:DNA-binding transcription factor activity"/>
    <property type="evidence" value="ECO:0007669"/>
    <property type="project" value="InterPro"/>
</dbReference>
<dbReference type="GO" id="GO:0003677">
    <property type="term" value="F:DNA binding"/>
    <property type="evidence" value="ECO:0007669"/>
    <property type="project" value="UniProtKB-KW"/>
</dbReference>
<dbReference type="STRING" id="483218.BACPEC_03043"/>
<evidence type="ECO:0000256" key="1">
    <source>
        <dbReference type="ARBA" id="ARBA00023015"/>
    </source>
</evidence>
<keyword evidence="6" id="KW-1185">Reference proteome</keyword>
<dbReference type="AlphaFoldDB" id="B7AWE3"/>
<dbReference type="InterPro" id="IPR036388">
    <property type="entry name" value="WH-like_DNA-bd_sf"/>
</dbReference>
<dbReference type="PROSITE" id="PS01117">
    <property type="entry name" value="HTH_MARR_1"/>
    <property type="match status" value="1"/>
</dbReference>
<dbReference type="HOGENOM" id="CLU_135500_0_0_9"/>
<dbReference type="InterPro" id="IPR000835">
    <property type="entry name" value="HTH_MarR-typ"/>
</dbReference>
<reference evidence="5 6" key="2">
    <citation type="submission" date="2008-11" db="EMBL/GenBank/DDBJ databases">
        <authorList>
            <person name="Fulton L."/>
            <person name="Clifton S."/>
            <person name="Fulton B."/>
            <person name="Xu J."/>
            <person name="Minx P."/>
            <person name="Pepin K.H."/>
            <person name="Johnson M."/>
            <person name="Bhonagiri V."/>
            <person name="Nash W.E."/>
            <person name="Mardis E.R."/>
            <person name="Wilson R.K."/>
        </authorList>
    </citation>
    <scope>NUCLEOTIDE SEQUENCE [LARGE SCALE GENOMIC DNA]</scope>
    <source>
        <strain evidence="5 6">ATCC 43243</strain>
    </source>
</reference>
<dbReference type="PANTHER" id="PTHR42756">
    <property type="entry name" value="TRANSCRIPTIONAL REGULATOR, MARR"/>
    <property type="match status" value="1"/>
</dbReference>
<evidence type="ECO:0000256" key="2">
    <source>
        <dbReference type="ARBA" id="ARBA00023125"/>
    </source>
</evidence>
<dbReference type="SUPFAM" id="SSF46785">
    <property type="entry name" value="Winged helix' DNA-binding domain"/>
    <property type="match status" value="1"/>
</dbReference>
<evidence type="ECO:0000313" key="6">
    <source>
        <dbReference type="Proteomes" id="UP000003136"/>
    </source>
</evidence>
<name>B7AWE3_9FIRM</name>
<protein>
    <recommendedName>
        <fullName evidence="4">HTH marR-type domain-containing protein</fullName>
    </recommendedName>
</protein>
<organism evidence="5 6">
    <name type="scientific">[Bacteroides] pectinophilus ATCC 43243</name>
    <dbReference type="NCBI Taxonomy" id="483218"/>
    <lineage>
        <taxon>Bacteria</taxon>
        <taxon>Bacillati</taxon>
        <taxon>Bacillota</taxon>
        <taxon>Clostridia</taxon>
        <taxon>Eubacteriales</taxon>
    </lineage>
</organism>
<dbReference type="SMART" id="SM00347">
    <property type="entry name" value="HTH_MARR"/>
    <property type="match status" value="1"/>
</dbReference>
<dbReference type="Pfam" id="PF01047">
    <property type="entry name" value="MarR"/>
    <property type="match status" value="1"/>
</dbReference>
<keyword evidence="1" id="KW-0805">Transcription regulation</keyword>
<keyword evidence="3" id="KW-0804">Transcription</keyword>
<dbReference type="InterPro" id="IPR011991">
    <property type="entry name" value="ArsR-like_HTH"/>
</dbReference>
<evidence type="ECO:0000259" key="4">
    <source>
        <dbReference type="PROSITE" id="PS50995"/>
    </source>
</evidence>
<dbReference type="PRINTS" id="PR00598">
    <property type="entry name" value="HTHMARR"/>
</dbReference>
<sequence length="142" mass="16565">MEISVKDTDLLKLLNDCEYYMHYRRPAHRGRLTVLHSLDEEGPLTQSGLIGKMDVKAGSMSELLRKMEEDGLIQRKRGEKDKRQVYVTITDAGRDKMLHIEEVRKEKAKDTFASLNSKEKEQLYVLLGKLLNDWKDKWEVEA</sequence>